<feature type="compositionally biased region" description="Basic residues" evidence="1">
    <location>
        <begin position="58"/>
        <end position="67"/>
    </location>
</feature>
<sequence>MHTSRDDYLINTLRFVSTNEESQIYGARLPKSMTSPKMRETKAYKTYLGYATGVTPPKKARKFKKPASPKLTTVSASPKEPTKKSKRVKRPAKKSTNAPTTGVVIRDTPGVSVSKKKTPAKADRGKCIELVLDAALLEDAQLKKALIKSMQETHKLQASGSSERADFESEVPNESKAKSSDTSEGTGVKPGVSDVSKADSSDSDNESKNDDDSGNDAQDSERTDSDEEENPNLNLKVHEEEETQEEEYIQPAPIQWVTSSFILLDL</sequence>
<dbReference type="EMBL" id="BQNB010010790">
    <property type="protein sequence ID" value="GJS81996.1"/>
    <property type="molecule type" value="Genomic_DNA"/>
</dbReference>
<feature type="region of interest" description="Disordered" evidence="1">
    <location>
        <begin position="55"/>
        <end position="122"/>
    </location>
</feature>
<gene>
    <name evidence="2" type="ORF">Tco_0748537</name>
</gene>
<reference evidence="2" key="1">
    <citation type="journal article" date="2022" name="Int. J. Mol. Sci.">
        <title>Draft Genome of Tanacetum Coccineum: Genomic Comparison of Closely Related Tanacetum-Family Plants.</title>
        <authorList>
            <person name="Yamashiro T."/>
            <person name="Shiraishi A."/>
            <person name="Nakayama K."/>
            <person name="Satake H."/>
        </authorList>
    </citation>
    <scope>NUCLEOTIDE SEQUENCE</scope>
</reference>
<dbReference type="Proteomes" id="UP001151760">
    <property type="component" value="Unassembled WGS sequence"/>
</dbReference>
<comment type="caution">
    <text evidence="2">The sequence shown here is derived from an EMBL/GenBank/DDBJ whole genome shotgun (WGS) entry which is preliminary data.</text>
</comment>
<keyword evidence="3" id="KW-1185">Reference proteome</keyword>
<reference evidence="2" key="2">
    <citation type="submission" date="2022-01" db="EMBL/GenBank/DDBJ databases">
        <authorList>
            <person name="Yamashiro T."/>
            <person name="Shiraishi A."/>
            <person name="Satake H."/>
            <person name="Nakayama K."/>
        </authorList>
    </citation>
    <scope>NUCLEOTIDE SEQUENCE</scope>
</reference>
<feature type="compositionally biased region" description="Basic and acidic residues" evidence="1">
    <location>
        <begin position="163"/>
        <end position="181"/>
    </location>
</feature>
<protein>
    <submittedName>
        <fullName evidence="2">Uncharacterized protein</fullName>
    </submittedName>
</protein>
<proteinExistence type="predicted"/>
<feature type="compositionally biased region" description="Basic and acidic residues" evidence="1">
    <location>
        <begin position="196"/>
        <end position="211"/>
    </location>
</feature>
<feature type="compositionally biased region" description="Basic residues" evidence="1">
    <location>
        <begin position="84"/>
        <end position="93"/>
    </location>
</feature>
<evidence type="ECO:0000313" key="2">
    <source>
        <dbReference type="EMBL" id="GJS81996.1"/>
    </source>
</evidence>
<organism evidence="2 3">
    <name type="scientific">Tanacetum coccineum</name>
    <dbReference type="NCBI Taxonomy" id="301880"/>
    <lineage>
        <taxon>Eukaryota</taxon>
        <taxon>Viridiplantae</taxon>
        <taxon>Streptophyta</taxon>
        <taxon>Embryophyta</taxon>
        <taxon>Tracheophyta</taxon>
        <taxon>Spermatophyta</taxon>
        <taxon>Magnoliopsida</taxon>
        <taxon>eudicotyledons</taxon>
        <taxon>Gunneridae</taxon>
        <taxon>Pentapetalae</taxon>
        <taxon>asterids</taxon>
        <taxon>campanulids</taxon>
        <taxon>Asterales</taxon>
        <taxon>Asteraceae</taxon>
        <taxon>Asteroideae</taxon>
        <taxon>Anthemideae</taxon>
        <taxon>Anthemidinae</taxon>
        <taxon>Tanacetum</taxon>
    </lineage>
</organism>
<evidence type="ECO:0000313" key="3">
    <source>
        <dbReference type="Proteomes" id="UP001151760"/>
    </source>
</evidence>
<evidence type="ECO:0000256" key="1">
    <source>
        <dbReference type="SAM" id="MobiDB-lite"/>
    </source>
</evidence>
<feature type="region of interest" description="Disordered" evidence="1">
    <location>
        <begin position="155"/>
        <end position="248"/>
    </location>
</feature>
<accession>A0ABQ4YWW5</accession>
<name>A0ABQ4YWW5_9ASTR</name>